<evidence type="ECO:0000313" key="3">
    <source>
        <dbReference type="Proteomes" id="UP000008983"/>
    </source>
</evidence>
<keyword evidence="1" id="KW-0472">Membrane</keyword>
<dbReference type="GeneID" id="14903773"/>
<sequence length="107" mass="13032">MPTYLQRHQPSQLKLSLYRFISLLSKFIIYQSEYKLMTLFIFFISSSIQSYFYQLLSPFFIQSNYSVQYFSYFISLLVRYQRIKTSPFNIKYTSLVFMFVMYSPTPH</sequence>
<organism evidence="2 3">
    <name type="scientific">Ichthyophthirius multifiliis</name>
    <name type="common">White spot disease agent</name>
    <name type="synonym">Ich</name>
    <dbReference type="NCBI Taxonomy" id="5932"/>
    <lineage>
        <taxon>Eukaryota</taxon>
        <taxon>Sar</taxon>
        <taxon>Alveolata</taxon>
        <taxon>Ciliophora</taxon>
        <taxon>Intramacronucleata</taxon>
        <taxon>Oligohymenophorea</taxon>
        <taxon>Hymenostomatida</taxon>
        <taxon>Ophryoglenina</taxon>
        <taxon>Ichthyophthirius</taxon>
    </lineage>
</organism>
<evidence type="ECO:0008006" key="4">
    <source>
        <dbReference type="Google" id="ProtNLM"/>
    </source>
</evidence>
<evidence type="ECO:0000313" key="2">
    <source>
        <dbReference type="EMBL" id="EGR27702.1"/>
    </source>
</evidence>
<feature type="transmembrane region" description="Helical" evidence="1">
    <location>
        <begin position="36"/>
        <end position="53"/>
    </location>
</feature>
<keyword evidence="1" id="KW-1133">Transmembrane helix</keyword>
<reference evidence="2 3" key="1">
    <citation type="submission" date="2011-07" db="EMBL/GenBank/DDBJ databases">
        <authorList>
            <person name="Coyne R."/>
            <person name="Brami D."/>
            <person name="Johnson J."/>
            <person name="Hostetler J."/>
            <person name="Hannick L."/>
            <person name="Clark T."/>
            <person name="Cassidy-Hanley D."/>
            <person name="Inman J."/>
        </authorList>
    </citation>
    <scope>NUCLEOTIDE SEQUENCE [LARGE SCALE GENOMIC DNA]</scope>
    <source>
        <strain evidence="2 3">G5</strain>
    </source>
</reference>
<dbReference type="AlphaFoldDB" id="G0R491"/>
<keyword evidence="3" id="KW-1185">Reference proteome</keyword>
<proteinExistence type="predicted"/>
<keyword evidence="1" id="KW-0812">Transmembrane</keyword>
<gene>
    <name evidence="2" type="ORF">IMG5_190580</name>
</gene>
<evidence type="ECO:0000256" key="1">
    <source>
        <dbReference type="SAM" id="Phobius"/>
    </source>
</evidence>
<dbReference type="InParanoid" id="G0R491"/>
<protein>
    <recommendedName>
        <fullName evidence="4">Transmembrane protein</fullName>
    </recommendedName>
</protein>
<dbReference type="RefSeq" id="XP_004025154.1">
    <property type="nucleotide sequence ID" value="XM_004025105.1"/>
</dbReference>
<dbReference type="EMBL" id="GL984330">
    <property type="protein sequence ID" value="EGR27702.1"/>
    <property type="molecule type" value="Genomic_DNA"/>
</dbReference>
<dbReference type="Proteomes" id="UP000008983">
    <property type="component" value="Unassembled WGS sequence"/>
</dbReference>
<accession>G0R491</accession>
<name>G0R491_ICHMU</name>